<reference evidence="1" key="2">
    <citation type="submission" date="2020-05" db="UniProtKB">
        <authorList>
            <consortium name="EnsemblMetazoa"/>
        </authorList>
    </citation>
    <scope>IDENTIFICATION</scope>
    <source>
        <strain evidence="1">IAEA</strain>
    </source>
</reference>
<sequence>MIDESSSSDDDIEIKQFLEATDSTFLNDSLFQKNSADALHRPIESVNNELGICVTSKKSNDLPKSQRYLPEMELSEEGSKGDLILSATIQNASKIDKHKSLVKLLSDADCYVNAYEDFQGDSVGPRKKPKIKRRLIDGEAENSGKAFKTLAVDGLYILKGSDLKYWTVKKERPDKVFYYKMNNEGVLCAKENVNEFSLLRRRNQWNESRIKYRSYDKKAKQTLI</sequence>
<name>A0A1A9X1F1_9MUSC</name>
<evidence type="ECO:0000313" key="1">
    <source>
        <dbReference type="EnsemblMetazoa" id="GBRI040650-PA"/>
    </source>
</evidence>
<dbReference type="Proteomes" id="UP000091820">
    <property type="component" value="Unassembled WGS sequence"/>
</dbReference>
<reference evidence="2" key="1">
    <citation type="submission" date="2014-03" db="EMBL/GenBank/DDBJ databases">
        <authorList>
            <person name="Aksoy S."/>
            <person name="Warren W."/>
            <person name="Wilson R.K."/>
        </authorList>
    </citation>
    <scope>NUCLEOTIDE SEQUENCE [LARGE SCALE GENOMIC DNA]</scope>
    <source>
        <strain evidence="2">IAEA</strain>
    </source>
</reference>
<dbReference type="AlphaFoldDB" id="A0A1A9X1F1"/>
<dbReference type="EnsemblMetazoa" id="GBRI040650-RA">
    <property type="protein sequence ID" value="GBRI040650-PA"/>
    <property type="gene ID" value="GBRI040650"/>
</dbReference>
<protein>
    <submittedName>
        <fullName evidence="1">Uncharacterized protein</fullName>
    </submittedName>
</protein>
<evidence type="ECO:0000313" key="2">
    <source>
        <dbReference type="Proteomes" id="UP000091820"/>
    </source>
</evidence>
<keyword evidence="2" id="KW-1185">Reference proteome</keyword>
<accession>A0A1A9X1F1</accession>
<proteinExistence type="predicted"/>
<organism evidence="1 2">
    <name type="scientific">Glossina brevipalpis</name>
    <dbReference type="NCBI Taxonomy" id="37001"/>
    <lineage>
        <taxon>Eukaryota</taxon>
        <taxon>Metazoa</taxon>
        <taxon>Ecdysozoa</taxon>
        <taxon>Arthropoda</taxon>
        <taxon>Hexapoda</taxon>
        <taxon>Insecta</taxon>
        <taxon>Pterygota</taxon>
        <taxon>Neoptera</taxon>
        <taxon>Endopterygota</taxon>
        <taxon>Diptera</taxon>
        <taxon>Brachycera</taxon>
        <taxon>Muscomorpha</taxon>
        <taxon>Hippoboscoidea</taxon>
        <taxon>Glossinidae</taxon>
        <taxon>Glossina</taxon>
    </lineage>
</organism>
<dbReference type="STRING" id="37001.A0A1A9X1F1"/>
<dbReference type="VEuPathDB" id="VectorBase:GBRI040650"/>